<feature type="transmembrane region" description="Helical" evidence="1">
    <location>
        <begin position="72"/>
        <end position="93"/>
    </location>
</feature>
<dbReference type="EMBL" id="FOCM01000009">
    <property type="protein sequence ID" value="SEN98561.1"/>
    <property type="molecule type" value="Genomic_DNA"/>
</dbReference>
<dbReference type="RefSeq" id="WP_091846455.1">
    <property type="nucleotide sequence ID" value="NZ_FOCM01000009.1"/>
</dbReference>
<organism evidence="2 3">
    <name type="scientific">Palleronia pelagia</name>
    <dbReference type="NCBI Taxonomy" id="387096"/>
    <lineage>
        <taxon>Bacteria</taxon>
        <taxon>Pseudomonadati</taxon>
        <taxon>Pseudomonadota</taxon>
        <taxon>Alphaproteobacteria</taxon>
        <taxon>Rhodobacterales</taxon>
        <taxon>Roseobacteraceae</taxon>
        <taxon>Palleronia</taxon>
    </lineage>
</organism>
<dbReference type="AlphaFoldDB" id="A0A1H8L0D8"/>
<keyword evidence="1" id="KW-0472">Membrane</keyword>
<reference evidence="3" key="1">
    <citation type="submission" date="2016-10" db="EMBL/GenBank/DDBJ databases">
        <authorList>
            <person name="Varghese N."/>
            <person name="Submissions S."/>
        </authorList>
    </citation>
    <scope>NUCLEOTIDE SEQUENCE [LARGE SCALE GENOMIC DNA]</scope>
    <source>
        <strain evidence="3">DSM 26893</strain>
    </source>
</reference>
<protein>
    <submittedName>
        <fullName evidence="2">Uncharacterized protein</fullName>
    </submittedName>
</protein>
<accession>A0A1H8L0D8</accession>
<keyword evidence="1" id="KW-1133">Transmembrane helix</keyword>
<gene>
    <name evidence="2" type="ORF">SAMN04488011_10918</name>
</gene>
<name>A0A1H8L0D8_9RHOB</name>
<evidence type="ECO:0000313" key="2">
    <source>
        <dbReference type="EMBL" id="SEN98561.1"/>
    </source>
</evidence>
<feature type="transmembrane region" description="Helical" evidence="1">
    <location>
        <begin position="6"/>
        <end position="24"/>
    </location>
</feature>
<evidence type="ECO:0000313" key="3">
    <source>
        <dbReference type="Proteomes" id="UP000199372"/>
    </source>
</evidence>
<sequence length="115" mass="12709">MIEALVIWDLISPIGIGYVFGIVAMRRSRDGWGHPGRFFLAYVPVVNIWLMLKPPLKADRVATRPTTGRLRALAKVAAGILFLGLASTFSTAMEKIVDSTQRLEPLQLSDISLDE</sequence>
<dbReference type="Proteomes" id="UP000199372">
    <property type="component" value="Unassembled WGS sequence"/>
</dbReference>
<keyword evidence="3" id="KW-1185">Reference proteome</keyword>
<keyword evidence="1" id="KW-0812">Transmembrane</keyword>
<feature type="transmembrane region" description="Helical" evidence="1">
    <location>
        <begin position="36"/>
        <end position="52"/>
    </location>
</feature>
<evidence type="ECO:0000256" key="1">
    <source>
        <dbReference type="SAM" id="Phobius"/>
    </source>
</evidence>
<dbReference type="OrthoDB" id="7873490at2"/>
<proteinExistence type="predicted"/>